<gene>
    <name evidence="1" type="ORF">CR513_52577</name>
</gene>
<accession>A0A371EQV2</accession>
<comment type="caution">
    <text evidence="1">The sequence shown here is derived from an EMBL/GenBank/DDBJ whole genome shotgun (WGS) entry which is preliminary data.</text>
</comment>
<feature type="non-terminal residue" evidence="1">
    <location>
        <position position="1"/>
    </location>
</feature>
<evidence type="ECO:0000313" key="2">
    <source>
        <dbReference type="Proteomes" id="UP000257109"/>
    </source>
</evidence>
<keyword evidence="2" id="KW-1185">Reference proteome</keyword>
<organism evidence="1 2">
    <name type="scientific">Mucuna pruriens</name>
    <name type="common">Velvet bean</name>
    <name type="synonym">Dolichos pruriens</name>
    <dbReference type="NCBI Taxonomy" id="157652"/>
    <lineage>
        <taxon>Eukaryota</taxon>
        <taxon>Viridiplantae</taxon>
        <taxon>Streptophyta</taxon>
        <taxon>Embryophyta</taxon>
        <taxon>Tracheophyta</taxon>
        <taxon>Spermatophyta</taxon>
        <taxon>Magnoliopsida</taxon>
        <taxon>eudicotyledons</taxon>
        <taxon>Gunneridae</taxon>
        <taxon>Pentapetalae</taxon>
        <taxon>rosids</taxon>
        <taxon>fabids</taxon>
        <taxon>Fabales</taxon>
        <taxon>Fabaceae</taxon>
        <taxon>Papilionoideae</taxon>
        <taxon>50 kb inversion clade</taxon>
        <taxon>NPAAA clade</taxon>
        <taxon>indigoferoid/millettioid clade</taxon>
        <taxon>Phaseoleae</taxon>
        <taxon>Mucuna</taxon>
    </lineage>
</organism>
<reference evidence="1" key="1">
    <citation type="submission" date="2018-05" db="EMBL/GenBank/DDBJ databases">
        <title>Draft genome of Mucuna pruriens seed.</title>
        <authorList>
            <person name="Nnadi N.E."/>
            <person name="Vos R."/>
            <person name="Hasami M.H."/>
            <person name="Devisetty U.K."/>
            <person name="Aguiy J.C."/>
        </authorList>
    </citation>
    <scope>NUCLEOTIDE SEQUENCE [LARGE SCALE GENOMIC DNA]</scope>
    <source>
        <strain evidence="1">JCA_2017</strain>
    </source>
</reference>
<sequence length="74" mass="8453">MGQQHQAAMEQLETTRAVAKATKLLSSERTTLHNSRDNLTQLLLTIGFVRQRRFLEPSDELKVTYTTYMLIGEA</sequence>
<evidence type="ECO:0000313" key="1">
    <source>
        <dbReference type="EMBL" id="RDX68440.1"/>
    </source>
</evidence>
<dbReference type="EMBL" id="QJKJ01012543">
    <property type="protein sequence ID" value="RDX68440.1"/>
    <property type="molecule type" value="Genomic_DNA"/>
</dbReference>
<protein>
    <submittedName>
        <fullName evidence="1">Uncharacterized protein</fullName>
    </submittedName>
</protein>
<dbReference type="Proteomes" id="UP000257109">
    <property type="component" value="Unassembled WGS sequence"/>
</dbReference>
<dbReference type="AlphaFoldDB" id="A0A371EQV2"/>
<name>A0A371EQV2_MUCPR</name>
<proteinExistence type="predicted"/>